<dbReference type="SUPFAM" id="SSF53098">
    <property type="entry name" value="Ribonuclease H-like"/>
    <property type="match status" value="1"/>
</dbReference>
<organism evidence="2 3">
    <name type="scientific">Malus baccata</name>
    <name type="common">Siberian crab apple</name>
    <name type="synonym">Pyrus baccata</name>
    <dbReference type="NCBI Taxonomy" id="106549"/>
    <lineage>
        <taxon>Eukaryota</taxon>
        <taxon>Viridiplantae</taxon>
        <taxon>Streptophyta</taxon>
        <taxon>Embryophyta</taxon>
        <taxon>Tracheophyta</taxon>
        <taxon>Spermatophyta</taxon>
        <taxon>Magnoliopsida</taxon>
        <taxon>eudicotyledons</taxon>
        <taxon>Gunneridae</taxon>
        <taxon>Pentapetalae</taxon>
        <taxon>rosids</taxon>
        <taxon>fabids</taxon>
        <taxon>Rosales</taxon>
        <taxon>Rosaceae</taxon>
        <taxon>Amygdaloideae</taxon>
        <taxon>Maleae</taxon>
        <taxon>Malus</taxon>
    </lineage>
</organism>
<evidence type="ECO:0000259" key="1">
    <source>
        <dbReference type="Pfam" id="PF13456"/>
    </source>
</evidence>
<dbReference type="InterPro" id="IPR036397">
    <property type="entry name" value="RNaseH_sf"/>
</dbReference>
<dbReference type="PANTHER" id="PTHR47074:SF73">
    <property type="entry name" value="OS04G0448401 PROTEIN"/>
    <property type="match status" value="1"/>
</dbReference>
<gene>
    <name evidence="2" type="ORF">C1H46_017342</name>
</gene>
<dbReference type="GO" id="GO:0004523">
    <property type="term" value="F:RNA-DNA hybrid ribonuclease activity"/>
    <property type="evidence" value="ECO:0007669"/>
    <property type="project" value="InterPro"/>
</dbReference>
<dbReference type="InterPro" id="IPR012337">
    <property type="entry name" value="RNaseH-like_sf"/>
</dbReference>
<keyword evidence="3" id="KW-1185">Reference proteome</keyword>
<dbReference type="STRING" id="106549.A0A540ME53"/>
<dbReference type="AlphaFoldDB" id="A0A540ME53"/>
<comment type="caution">
    <text evidence="2">The sequence shown here is derived from an EMBL/GenBank/DDBJ whole genome shotgun (WGS) entry which is preliminary data.</text>
</comment>
<evidence type="ECO:0000313" key="2">
    <source>
        <dbReference type="EMBL" id="TQD97030.1"/>
    </source>
</evidence>
<dbReference type="CDD" id="cd06222">
    <property type="entry name" value="RNase_H_like"/>
    <property type="match status" value="1"/>
</dbReference>
<dbReference type="GO" id="GO:0003676">
    <property type="term" value="F:nucleic acid binding"/>
    <property type="evidence" value="ECO:0007669"/>
    <property type="project" value="InterPro"/>
</dbReference>
<dbReference type="EMBL" id="VIEB01000280">
    <property type="protein sequence ID" value="TQD97030.1"/>
    <property type="molecule type" value="Genomic_DNA"/>
</dbReference>
<dbReference type="InterPro" id="IPR052929">
    <property type="entry name" value="RNase_H-like_EbsB-rel"/>
</dbReference>
<accession>A0A540ME53</accession>
<dbReference type="InterPro" id="IPR002156">
    <property type="entry name" value="RNaseH_domain"/>
</dbReference>
<proteinExistence type="predicted"/>
<dbReference type="InterPro" id="IPR044730">
    <property type="entry name" value="RNase_H-like_dom_plant"/>
</dbReference>
<reference evidence="2 3" key="1">
    <citation type="journal article" date="2019" name="G3 (Bethesda)">
        <title>Sequencing of a Wild Apple (Malus baccata) Genome Unravels the Differences Between Cultivated and Wild Apple Species Regarding Disease Resistance and Cold Tolerance.</title>
        <authorList>
            <person name="Chen X."/>
        </authorList>
    </citation>
    <scope>NUCLEOTIDE SEQUENCE [LARGE SCALE GENOMIC DNA]</scope>
    <source>
        <strain evidence="3">cv. Shandingzi</strain>
        <tissue evidence="2">Leaves</tissue>
    </source>
</reference>
<dbReference type="Gene3D" id="3.30.420.10">
    <property type="entry name" value="Ribonuclease H-like superfamily/Ribonuclease H"/>
    <property type="match status" value="1"/>
</dbReference>
<dbReference type="Proteomes" id="UP000315295">
    <property type="component" value="Unassembled WGS sequence"/>
</dbReference>
<sequence length="229" mass="24778">MRSYIAYTCWVIWKTRCDFVFNKVPIYPSKVLFAISTAVGSFFAAKVSLGVSRLAGSGGVDLGSRWCAPSSPLFKINVDASWSMVSKLGFAGVVVRAAEGRFVAAARYPISAPSAAAAEALALLRGCDLGVALGINEVIIESDCRDAVNCLSDSLEMGSWESFPVLARVKQLGEAFQFCRWSWVPRSANGVAHELASVGFTEMREFVWVERPPSSLVFVLNNDGLPCPH</sequence>
<protein>
    <recommendedName>
        <fullName evidence="1">RNase H type-1 domain-containing protein</fullName>
    </recommendedName>
</protein>
<dbReference type="PANTHER" id="PTHR47074">
    <property type="entry name" value="BNAC02G40300D PROTEIN"/>
    <property type="match status" value="1"/>
</dbReference>
<feature type="domain" description="RNase H type-1" evidence="1">
    <location>
        <begin position="77"/>
        <end position="197"/>
    </location>
</feature>
<evidence type="ECO:0000313" key="3">
    <source>
        <dbReference type="Proteomes" id="UP000315295"/>
    </source>
</evidence>
<dbReference type="Pfam" id="PF13456">
    <property type="entry name" value="RVT_3"/>
    <property type="match status" value="1"/>
</dbReference>
<name>A0A540ME53_MALBA</name>